<dbReference type="Pfam" id="PF00373">
    <property type="entry name" value="FERM_M"/>
    <property type="match status" value="1"/>
</dbReference>
<feature type="region of interest" description="Disordered" evidence="1">
    <location>
        <begin position="146"/>
        <end position="191"/>
    </location>
</feature>
<dbReference type="InterPro" id="IPR019748">
    <property type="entry name" value="FERM_central"/>
</dbReference>
<dbReference type="EMBL" id="NIVC01000052">
    <property type="protein sequence ID" value="PAA92432.1"/>
    <property type="molecule type" value="Genomic_DNA"/>
</dbReference>
<accession>A0A267H4E1</accession>
<proteinExistence type="predicted"/>
<feature type="compositionally biased region" description="Low complexity" evidence="1">
    <location>
        <begin position="147"/>
        <end position="160"/>
    </location>
</feature>
<dbReference type="InterPro" id="IPR035963">
    <property type="entry name" value="FERM_2"/>
</dbReference>
<dbReference type="InterPro" id="IPR019749">
    <property type="entry name" value="Band_41_domain"/>
</dbReference>
<organism evidence="5 6">
    <name type="scientific">Macrostomum lignano</name>
    <dbReference type="NCBI Taxonomy" id="282301"/>
    <lineage>
        <taxon>Eukaryota</taxon>
        <taxon>Metazoa</taxon>
        <taxon>Spiralia</taxon>
        <taxon>Lophotrochozoa</taxon>
        <taxon>Platyhelminthes</taxon>
        <taxon>Rhabditophora</taxon>
        <taxon>Macrostomorpha</taxon>
        <taxon>Macrostomida</taxon>
        <taxon>Macrostomidae</taxon>
        <taxon>Macrostomum</taxon>
    </lineage>
</organism>
<name>A0A267H4E1_9PLAT</name>
<dbReference type="InterPro" id="IPR040790">
    <property type="entry name" value="Kindlin_2_N"/>
</dbReference>
<comment type="caution">
    <text evidence="5">The sequence shown here is derived from an EMBL/GenBank/DDBJ whole genome shotgun (WGS) entry which is preliminary data.</text>
</comment>
<dbReference type="GO" id="GO:0005178">
    <property type="term" value="F:integrin binding"/>
    <property type="evidence" value="ECO:0007669"/>
    <property type="project" value="TreeGrafter"/>
</dbReference>
<reference evidence="5 6" key="1">
    <citation type="submission" date="2017-06" db="EMBL/GenBank/DDBJ databases">
        <title>A platform for efficient transgenesis in Macrostomum lignano, a flatworm model organism for stem cell research.</title>
        <authorList>
            <person name="Berezikov E."/>
        </authorList>
    </citation>
    <scope>NUCLEOTIDE SEQUENCE [LARGE SCALE GENOMIC DNA]</scope>
    <source>
        <strain evidence="5">DV1</strain>
        <tissue evidence="5">Whole organism</tissue>
    </source>
</reference>
<dbReference type="Gene3D" id="2.30.29.30">
    <property type="entry name" value="Pleckstrin-homology domain (PH domain)/Phosphotyrosine-binding domain (PTB)"/>
    <property type="match status" value="2"/>
</dbReference>
<dbReference type="SUPFAM" id="SSF47031">
    <property type="entry name" value="Second domain of FERM"/>
    <property type="match status" value="1"/>
</dbReference>
<dbReference type="PANTHER" id="PTHR16160">
    <property type="entry name" value="FERMITIN 2-RELATED"/>
    <property type="match status" value="1"/>
</dbReference>
<dbReference type="Pfam" id="PF18124">
    <property type="entry name" value="Kindlin_2_N"/>
    <property type="match status" value="1"/>
</dbReference>
<sequence length="772" mass="83890">MSLGDGVYVDGSWELSILVDDLQLTRRLRVNGETHIGGLMLRLVEAIDVRMDWSDHGLWWPAHNRWLLKTRHTLDQCGVQADAKLEFHRMHGYARVQLPDLQEIEMRLSFAQTVFAVVVSACRELGIRHPEELSLQADGLQGAASCDGNNGDSGDSSSGSLLRTGHKKKSPSSPMRPSPSPRSAASLGSLGGSLGDCIDGGGSVATLADSPRVKATSTASPRHQRGNRRPPRTPLERAVASGVESWLDSSRSLMEQGLRPCGDSLSSGPLRLRFKFHAHYDLNPQLDAVRINQLYEQAKWSVLIGEQQCTEEEAMLLAALQLQAQLGARPNEPAAGSAGSALNEASALVMPSSNLADADAQLDAEIDADLAQLEASLSLSPTSASDGVAPSVVASTIGRSGAASAPIEAVPELASWLKVSSGGSGGGVFATLTLRGGADSGKRRYLILRELQLLVCSDDTEAGRTEPVAELSLAGAEVMPDTAGGRLSIRLLPSSGSSTGWWRLKFGGDNARRQFAEWSAGLSLAARGRTLASQDLFTAEVRDILARLELQCPTIAAVSEAAELSAEEVVENLDPTDYLPPAVLKSGGKPRALARQILERRARVLDRSRLDAKLDYIRAWQRLPMSGVTYFCVYYSEQQPGAPVSFDDFRRERRQQKKQNRRPDLFGVAFNRIMRLNPLTGDALATWRYHELDSWTVNWEMMSLSASLNRPPHYMCLTPCPSNPALKLNVCKTLAEYIGGYVFLSLRKPEKSQLLDERMFQKLTCGRDAVSA</sequence>
<dbReference type="InterPro" id="IPR014352">
    <property type="entry name" value="FERM/acyl-CoA-bd_prot_sf"/>
</dbReference>
<feature type="region of interest" description="Disordered" evidence="1">
    <location>
        <begin position="205"/>
        <end position="237"/>
    </location>
</feature>
<dbReference type="GO" id="GO:0007229">
    <property type="term" value="P:integrin-mediated signaling pathway"/>
    <property type="evidence" value="ECO:0007669"/>
    <property type="project" value="InterPro"/>
</dbReference>
<gene>
    <name evidence="5" type="ORF">BOX15_Mlig029525g1</name>
    <name evidence="4" type="ORF">BOX15_Mlig029525g2</name>
    <name evidence="3" type="ORF">BOX15_Mlig029525g3</name>
</gene>
<dbReference type="OrthoDB" id="10057618at2759"/>
<dbReference type="GO" id="GO:0030055">
    <property type="term" value="C:cell-substrate junction"/>
    <property type="evidence" value="ECO:0007669"/>
    <property type="project" value="TreeGrafter"/>
</dbReference>
<dbReference type="STRING" id="282301.A0A267H4E1"/>
<dbReference type="InterPro" id="IPR011993">
    <property type="entry name" value="PH-like_dom_sf"/>
</dbReference>
<evidence type="ECO:0000259" key="2">
    <source>
        <dbReference type="SMART" id="SM00295"/>
    </source>
</evidence>
<dbReference type="Gene3D" id="1.20.80.10">
    <property type="match status" value="1"/>
</dbReference>
<dbReference type="Gene3D" id="3.10.20.90">
    <property type="entry name" value="Phosphatidylinositol 3-kinase Catalytic Subunit, Chain A, domain 1"/>
    <property type="match status" value="2"/>
</dbReference>
<evidence type="ECO:0000313" key="4">
    <source>
        <dbReference type="EMBL" id="PAA92378.1"/>
    </source>
</evidence>
<dbReference type="GO" id="GO:0007160">
    <property type="term" value="P:cell-matrix adhesion"/>
    <property type="evidence" value="ECO:0007669"/>
    <property type="project" value="TreeGrafter"/>
</dbReference>
<dbReference type="EMBL" id="NIVC01000600">
    <property type="protein sequence ID" value="PAA80031.1"/>
    <property type="molecule type" value="Genomic_DNA"/>
</dbReference>
<dbReference type="CDD" id="cd17095">
    <property type="entry name" value="FERM_F0_kindlins"/>
    <property type="match status" value="1"/>
</dbReference>
<keyword evidence="6" id="KW-1185">Reference proteome</keyword>
<dbReference type="SMART" id="SM00295">
    <property type="entry name" value="B41"/>
    <property type="match status" value="1"/>
</dbReference>
<dbReference type="Proteomes" id="UP000215902">
    <property type="component" value="Unassembled WGS sequence"/>
</dbReference>
<dbReference type="PANTHER" id="PTHR16160:SF13">
    <property type="entry name" value="FERMITIN 2-RELATED"/>
    <property type="match status" value="1"/>
</dbReference>
<evidence type="ECO:0000313" key="6">
    <source>
        <dbReference type="Proteomes" id="UP000215902"/>
    </source>
</evidence>
<protein>
    <recommendedName>
        <fullName evidence="2">Band 4.1 domain-containing protein</fullName>
    </recommendedName>
</protein>
<dbReference type="EMBL" id="NIVC01000055">
    <property type="protein sequence ID" value="PAA92378.1"/>
    <property type="molecule type" value="Genomic_DNA"/>
</dbReference>
<evidence type="ECO:0000256" key="1">
    <source>
        <dbReference type="SAM" id="MobiDB-lite"/>
    </source>
</evidence>
<dbReference type="AlphaFoldDB" id="A0A267H4E1"/>
<evidence type="ECO:0000313" key="3">
    <source>
        <dbReference type="EMBL" id="PAA80031.1"/>
    </source>
</evidence>
<feature type="compositionally biased region" description="Basic residues" evidence="1">
    <location>
        <begin position="222"/>
        <end position="231"/>
    </location>
</feature>
<dbReference type="InterPro" id="IPR037843">
    <property type="entry name" value="Kindlin/fermitin"/>
</dbReference>
<feature type="domain" description="Band 4.1" evidence="2">
    <location>
        <begin position="88"/>
        <end position="631"/>
    </location>
</feature>
<evidence type="ECO:0000313" key="5">
    <source>
        <dbReference type="EMBL" id="PAA92432.1"/>
    </source>
</evidence>
<dbReference type="SUPFAM" id="SSF50729">
    <property type="entry name" value="PH domain-like"/>
    <property type="match status" value="1"/>
</dbReference>